<organism evidence="3 4">
    <name type="scientific">Zwartia hollandica</name>
    <dbReference type="NCBI Taxonomy" id="324606"/>
    <lineage>
        <taxon>Bacteria</taxon>
        <taxon>Pseudomonadati</taxon>
        <taxon>Pseudomonadota</taxon>
        <taxon>Betaproteobacteria</taxon>
        <taxon>Burkholderiales</taxon>
        <taxon>Alcaligenaceae</taxon>
        <taxon>Zwartia</taxon>
    </lineage>
</organism>
<feature type="chain" id="PRO_5036680533" evidence="2">
    <location>
        <begin position="22"/>
        <end position="322"/>
    </location>
</feature>
<dbReference type="PANTHER" id="PTHR42928:SF5">
    <property type="entry name" value="BLR1237 PROTEIN"/>
    <property type="match status" value="1"/>
</dbReference>
<feature type="signal peptide" evidence="2">
    <location>
        <begin position="1"/>
        <end position="21"/>
    </location>
</feature>
<dbReference type="InterPro" id="IPR042100">
    <property type="entry name" value="Bug_dom1"/>
</dbReference>
<evidence type="ECO:0000313" key="4">
    <source>
        <dbReference type="Proteomes" id="UP000739565"/>
    </source>
</evidence>
<dbReference type="RefSeq" id="WP_259661475.1">
    <property type="nucleotide sequence ID" value="NZ_JAHXRI010000007.1"/>
</dbReference>
<comment type="similarity">
    <text evidence="1">Belongs to the UPF0065 (bug) family.</text>
</comment>
<keyword evidence="4" id="KW-1185">Reference proteome</keyword>
<dbReference type="InterPro" id="IPR005064">
    <property type="entry name" value="BUG"/>
</dbReference>
<dbReference type="AlphaFoldDB" id="A0A953NCE0"/>
<sequence length="322" mass="33783">MKLIFTLLLATLSTFSSAAFAQDYPNRPIKLIVPFPPAGGTDNVARLFVQEVSQRLGQTVVIENRAGAAGVIGADLASKAEPDGYTLLMTTNSTHVIGPLLNPKTPYSPVKSFTPIIYLVHSPSIMIVPLSSKATTVSEFIALAKANPGKLNYGSAGIGGIPHLSGERFQALSGTKMTHVPYKGTALAVPDLLAGRLDVIFDSFSSGYPHVRDGKARALGVSSAERSPLVPNLPAISEQLPGFVSLTWFGVLGPAGLPAPIVDKVNAAFNAALNNPKIREQLAGMGIDAVGGTPAEFVKRMADDTAAWSKVIADAKITLDEL</sequence>
<evidence type="ECO:0000313" key="3">
    <source>
        <dbReference type="EMBL" id="MBZ1351074.1"/>
    </source>
</evidence>
<name>A0A953NCE0_9BURK</name>
<gene>
    <name evidence="3" type="ORF">KZZ10_10495</name>
</gene>
<proteinExistence type="inferred from homology"/>
<protein>
    <submittedName>
        <fullName evidence="3">Tripartite tricarboxylate transporter substrate binding protein</fullName>
    </submittedName>
</protein>
<evidence type="ECO:0000256" key="2">
    <source>
        <dbReference type="SAM" id="SignalP"/>
    </source>
</evidence>
<reference evidence="3" key="1">
    <citation type="submission" date="2021-07" db="EMBL/GenBank/DDBJ databases">
        <title>New genus and species of the family Alcaligenaceae.</title>
        <authorList>
            <person name="Hahn M.W."/>
        </authorList>
    </citation>
    <scope>NUCLEOTIDE SEQUENCE</scope>
    <source>
        <strain evidence="3">LF4-65</strain>
    </source>
</reference>
<comment type="caution">
    <text evidence="3">The sequence shown here is derived from an EMBL/GenBank/DDBJ whole genome shotgun (WGS) entry which is preliminary data.</text>
</comment>
<accession>A0A953NCE0</accession>
<dbReference type="Gene3D" id="3.40.190.10">
    <property type="entry name" value="Periplasmic binding protein-like II"/>
    <property type="match status" value="1"/>
</dbReference>
<evidence type="ECO:0000256" key="1">
    <source>
        <dbReference type="ARBA" id="ARBA00006987"/>
    </source>
</evidence>
<dbReference type="Gene3D" id="3.40.190.150">
    <property type="entry name" value="Bordetella uptake gene, domain 1"/>
    <property type="match status" value="1"/>
</dbReference>
<dbReference type="PANTHER" id="PTHR42928">
    <property type="entry name" value="TRICARBOXYLATE-BINDING PROTEIN"/>
    <property type="match status" value="1"/>
</dbReference>
<keyword evidence="2" id="KW-0732">Signal</keyword>
<dbReference type="EMBL" id="JAHXRI010000007">
    <property type="protein sequence ID" value="MBZ1351074.1"/>
    <property type="molecule type" value="Genomic_DNA"/>
</dbReference>
<dbReference type="SUPFAM" id="SSF53850">
    <property type="entry name" value="Periplasmic binding protein-like II"/>
    <property type="match status" value="1"/>
</dbReference>
<dbReference type="Proteomes" id="UP000739565">
    <property type="component" value="Unassembled WGS sequence"/>
</dbReference>
<dbReference type="Pfam" id="PF03401">
    <property type="entry name" value="TctC"/>
    <property type="match status" value="1"/>
</dbReference>
<dbReference type="CDD" id="cd13578">
    <property type="entry name" value="PBP2_Bug27"/>
    <property type="match status" value="1"/>
</dbReference>
<dbReference type="PIRSF" id="PIRSF017082">
    <property type="entry name" value="YflP"/>
    <property type="match status" value="1"/>
</dbReference>